<dbReference type="GO" id="GO:0008270">
    <property type="term" value="F:zinc ion binding"/>
    <property type="evidence" value="ECO:0007669"/>
    <property type="project" value="UniProtKB-KW"/>
</dbReference>
<dbReference type="Gene3D" id="3.10.590.10">
    <property type="entry name" value="ph1033 like domains"/>
    <property type="match status" value="1"/>
</dbReference>
<feature type="zinc finger region" description="C3H1-type" evidence="9">
    <location>
        <begin position="128"/>
        <end position="150"/>
    </location>
</feature>
<dbReference type="PROSITE" id="PS50882">
    <property type="entry name" value="YTH"/>
    <property type="match status" value="1"/>
</dbReference>
<evidence type="ECO:0000256" key="3">
    <source>
        <dbReference type="ARBA" id="ARBA00022723"/>
    </source>
</evidence>
<evidence type="ECO:0000313" key="14">
    <source>
        <dbReference type="EMBL" id="GMH98584.1"/>
    </source>
</evidence>
<dbReference type="FunFam" id="4.10.1000.10:FF:000003">
    <property type="entry name" value="Zinc finger CCCH domain-containing protein"/>
    <property type="match status" value="1"/>
</dbReference>
<organism evidence="14 15">
    <name type="scientific">Triparma verrucosa</name>
    <dbReference type="NCBI Taxonomy" id="1606542"/>
    <lineage>
        <taxon>Eukaryota</taxon>
        <taxon>Sar</taxon>
        <taxon>Stramenopiles</taxon>
        <taxon>Ochrophyta</taxon>
        <taxon>Bolidophyceae</taxon>
        <taxon>Parmales</taxon>
        <taxon>Triparmaceae</taxon>
        <taxon>Triparma</taxon>
    </lineage>
</organism>
<dbReference type="GO" id="GO:0051252">
    <property type="term" value="P:regulation of RNA metabolic process"/>
    <property type="evidence" value="ECO:0007669"/>
    <property type="project" value="UniProtKB-ARBA"/>
</dbReference>
<dbReference type="SMART" id="SM00356">
    <property type="entry name" value="ZnF_C3H1"/>
    <property type="match status" value="4"/>
</dbReference>
<evidence type="ECO:0000256" key="4">
    <source>
        <dbReference type="ARBA" id="ARBA00022737"/>
    </source>
</evidence>
<feature type="domain" description="C3H1-type" evidence="11">
    <location>
        <begin position="128"/>
        <end position="150"/>
    </location>
</feature>
<accession>A0A9W7EZX2</accession>
<keyword evidence="7" id="KW-0694">RNA-binding</keyword>
<dbReference type="InterPro" id="IPR000571">
    <property type="entry name" value="Znf_CCCH"/>
</dbReference>
<keyword evidence="15" id="KW-1185">Reference proteome</keyword>
<keyword evidence="4" id="KW-0677">Repeat</keyword>
<evidence type="ECO:0000256" key="5">
    <source>
        <dbReference type="ARBA" id="ARBA00022771"/>
    </source>
</evidence>
<keyword evidence="6 9" id="KW-0862">Zinc</keyword>
<gene>
    <name evidence="14" type="ORF">TrVE_jg8453</name>
</gene>
<evidence type="ECO:0000259" key="12">
    <source>
        <dbReference type="PROSITE" id="PS50882"/>
    </source>
</evidence>
<evidence type="ECO:0000256" key="2">
    <source>
        <dbReference type="ARBA" id="ARBA00022664"/>
    </source>
</evidence>
<evidence type="ECO:0000259" key="11">
    <source>
        <dbReference type="PROSITE" id="PS50103"/>
    </source>
</evidence>
<dbReference type="InterPro" id="IPR036855">
    <property type="entry name" value="Znf_CCCH_sf"/>
</dbReference>
<dbReference type="Pfam" id="PF04146">
    <property type="entry name" value="YTH"/>
    <property type="match status" value="1"/>
</dbReference>
<dbReference type="Pfam" id="PF14608">
    <property type="entry name" value="zf-CCCH_2"/>
    <property type="match status" value="2"/>
</dbReference>
<feature type="domain" description="C3H1-type" evidence="11">
    <location>
        <begin position="71"/>
        <end position="98"/>
    </location>
</feature>
<dbReference type="PANTHER" id="PTHR23102">
    <property type="entry name" value="CLEAVAGE AND POLYADENYLATION SPECIFICITY FACTOR SUBUNIT 4-RELATED"/>
    <property type="match status" value="1"/>
</dbReference>
<dbReference type="Proteomes" id="UP001165160">
    <property type="component" value="Unassembled WGS sequence"/>
</dbReference>
<dbReference type="GO" id="GO:0005634">
    <property type="term" value="C:nucleus"/>
    <property type="evidence" value="ECO:0007669"/>
    <property type="project" value="UniProtKB-SubCell"/>
</dbReference>
<proteinExistence type="predicted"/>
<dbReference type="EMBL" id="BRXX01000221">
    <property type="protein sequence ID" value="GMH98584.1"/>
    <property type="molecule type" value="Genomic_DNA"/>
</dbReference>
<evidence type="ECO:0000256" key="7">
    <source>
        <dbReference type="ARBA" id="ARBA00022884"/>
    </source>
</evidence>
<feature type="zinc finger region" description="C3H1-type" evidence="9">
    <location>
        <begin position="71"/>
        <end position="98"/>
    </location>
</feature>
<evidence type="ECO:0000256" key="8">
    <source>
        <dbReference type="ARBA" id="ARBA00023242"/>
    </source>
</evidence>
<keyword evidence="2" id="KW-0507">mRNA processing</keyword>
<evidence type="ECO:0000256" key="1">
    <source>
        <dbReference type="ARBA" id="ARBA00004123"/>
    </source>
</evidence>
<dbReference type="SUPFAM" id="SSF90229">
    <property type="entry name" value="CCCH zinc finger"/>
    <property type="match status" value="2"/>
</dbReference>
<dbReference type="GO" id="GO:0003723">
    <property type="term" value="F:RNA binding"/>
    <property type="evidence" value="ECO:0007669"/>
    <property type="project" value="UniProtKB-KW"/>
</dbReference>
<feature type="region of interest" description="Disordered" evidence="10">
    <location>
        <begin position="602"/>
        <end position="624"/>
    </location>
</feature>
<reference evidence="15" key="1">
    <citation type="journal article" date="2023" name="Commun. Biol.">
        <title>Genome analysis of Parmales, the sister group of diatoms, reveals the evolutionary specialization of diatoms from phago-mixotrophs to photoautotrophs.</title>
        <authorList>
            <person name="Ban H."/>
            <person name="Sato S."/>
            <person name="Yoshikawa S."/>
            <person name="Yamada K."/>
            <person name="Nakamura Y."/>
            <person name="Ichinomiya M."/>
            <person name="Sato N."/>
            <person name="Blanc-Mathieu R."/>
            <person name="Endo H."/>
            <person name="Kuwata A."/>
            <person name="Ogata H."/>
        </authorList>
    </citation>
    <scope>NUCLEOTIDE SEQUENCE [LARGE SCALE GENOMIC DNA]</scope>
    <source>
        <strain evidence="15">NIES 3699</strain>
    </source>
</reference>
<comment type="caution">
    <text evidence="14">The sequence shown here is derived from an EMBL/GenBank/DDBJ whole genome shotgun (WGS) entry which is preliminary data.</text>
</comment>
<dbReference type="PROSITE" id="PS50103">
    <property type="entry name" value="ZF_C3H1"/>
    <property type="match status" value="3"/>
</dbReference>
<dbReference type="SMART" id="SM00767">
    <property type="entry name" value="DCD"/>
    <property type="match status" value="1"/>
</dbReference>
<dbReference type="PANTHER" id="PTHR23102:SF24">
    <property type="entry name" value="CLEAVAGE AND POLYADENYLATION SPECIFICITY FACTOR SUBUNIT 4"/>
    <property type="match status" value="1"/>
</dbReference>
<dbReference type="AlphaFoldDB" id="A0A9W7EZX2"/>
<evidence type="ECO:0000313" key="15">
    <source>
        <dbReference type="Proteomes" id="UP001165160"/>
    </source>
</evidence>
<name>A0A9W7EZX2_9STRA</name>
<dbReference type="Pfam" id="PF10539">
    <property type="entry name" value="Dev_Cell_Death"/>
    <property type="match status" value="1"/>
</dbReference>
<feature type="domain" description="DCD" evidence="13">
    <location>
        <begin position="447"/>
        <end position="581"/>
    </location>
</feature>
<dbReference type="InterPro" id="IPR007275">
    <property type="entry name" value="YTH_domain"/>
</dbReference>
<dbReference type="GO" id="GO:0006397">
    <property type="term" value="P:mRNA processing"/>
    <property type="evidence" value="ECO:0007669"/>
    <property type="project" value="UniProtKB-KW"/>
</dbReference>
<keyword evidence="3 9" id="KW-0479">Metal-binding</keyword>
<dbReference type="GO" id="GO:0010468">
    <property type="term" value="P:regulation of gene expression"/>
    <property type="evidence" value="ECO:0007669"/>
    <property type="project" value="UniProtKB-ARBA"/>
</dbReference>
<feature type="domain" description="YTH" evidence="12">
    <location>
        <begin position="274"/>
        <end position="404"/>
    </location>
</feature>
<evidence type="ECO:0000256" key="9">
    <source>
        <dbReference type="PROSITE-ProRule" id="PRU00723"/>
    </source>
</evidence>
<evidence type="ECO:0000256" key="6">
    <source>
        <dbReference type="ARBA" id="ARBA00022833"/>
    </source>
</evidence>
<evidence type="ECO:0000256" key="10">
    <source>
        <dbReference type="SAM" id="MobiDB-lite"/>
    </source>
</evidence>
<evidence type="ECO:0000259" key="13">
    <source>
        <dbReference type="PROSITE" id="PS51222"/>
    </source>
</evidence>
<dbReference type="Pfam" id="PF00642">
    <property type="entry name" value="zf-CCCH"/>
    <property type="match status" value="2"/>
</dbReference>
<dbReference type="Gene3D" id="4.10.1000.10">
    <property type="entry name" value="Zinc finger, CCCH-type"/>
    <property type="match status" value="2"/>
</dbReference>
<feature type="zinc finger region" description="C3H1-type" evidence="9">
    <location>
        <begin position="187"/>
        <end position="214"/>
    </location>
</feature>
<protein>
    <submittedName>
        <fullName evidence="14">Uncharacterized protein</fullName>
    </submittedName>
</protein>
<comment type="subcellular location">
    <subcellularLocation>
        <location evidence="1">Nucleus</location>
    </subcellularLocation>
</comment>
<dbReference type="InterPro" id="IPR045348">
    <property type="entry name" value="CPSF4/Yth1"/>
</dbReference>
<sequence>MESNSTLADCAPQSLHTIGFDIDELTNEAIPQLKDPQPYKSKTGSVFETDGKCVVVPSPAPSNLDGDFDPRMRTVVCRHWMKGLCMKGERCEFLHQFNLDKMPLCRHGERCKNAQCPFKHIKDSAVLSCVFYQQGFCIHGPLCRYRHVRRDKLDLPKVGDFTLGLNQMTEGKDGQQLRKPTENKSGNYKLSMCKHFLQGNCPFGEGCHFAHGEEELMRHKAAKNSGANMNVGPDGEINVNVFGVDESTAITADYYQGNAVVGGKPNPILEPGMATYFIVASKTYVDISRSVELKKWFVTEDVKIRVEEIRRKRGEHERKVMVFFTVSHSKHIQGAALITNDGPLESTGNINFPYCVDLEWLRTTELPFSVAQSYAPELEIPDKESGRTHFEMKPDTGGELLWCMWNSAPCSMWEPHTLESTVAKPMPKDYLDSIYIPPQEHQGWPVFPSPGFIFGANTVTFGEALAKGIFGLPWHMKLAAKNIKPGATIFLYNISDGLLFGIFEAISEPLINLDPALFNRSPNSTSSPSPVQVRVRISLECPPLSDSDGILQQILRDRGGKPQIGPVTYAQCGAIATLISQRCGALEYMRRIKGHQEKNMPYLDPPITLPPRFNGAAPPRFAGR</sequence>
<dbReference type="PROSITE" id="PS51222">
    <property type="entry name" value="DCD"/>
    <property type="match status" value="1"/>
</dbReference>
<keyword evidence="5 9" id="KW-0863">Zinc-finger</keyword>
<feature type="domain" description="C3H1-type" evidence="11">
    <location>
        <begin position="187"/>
        <end position="214"/>
    </location>
</feature>
<keyword evidence="8" id="KW-0539">Nucleus</keyword>
<dbReference type="InterPro" id="IPR013989">
    <property type="entry name" value="Dev_and_cell_death_domain"/>
</dbReference>